<keyword evidence="3" id="KW-1185">Reference proteome</keyword>
<proteinExistence type="predicted"/>
<dbReference type="OrthoDB" id="5877028at2759"/>
<organism evidence="2 3">
    <name type="scientific">Trichonephila inaurata madagascariensis</name>
    <dbReference type="NCBI Taxonomy" id="2747483"/>
    <lineage>
        <taxon>Eukaryota</taxon>
        <taxon>Metazoa</taxon>
        <taxon>Ecdysozoa</taxon>
        <taxon>Arthropoda</taxon>
        <taxon>Chelicerata</taxon>
        <taxon>Arachnida</taxon>
        <taxon>Araneae</taxon>
        <taxon>Araneomorphae</taxon>
        <taxon>Entelegynae</taxon>
        <taxon>Araneoidea</taxon>
        <taxon>Nephilidae</taxon>
        <taxon>Trichonephila</taxon>
        <taxon>Trichonephila inaurata</taxon>
    </lineage>
</organism>
<keyword evidence="1" id="KW-1133">Transmembrane helix</keyword>
<protein>
    <submittedName>
        <fullName evidence="2">Nuclear distribution protein nudE-like 1-B</fullName>
    </submittedName>
</protein>
<name>A0A8X6I4B0_9ARAC</name>
<dbReference type="EMBL" id="BMAV01024062">
    <property type="protein sequence ID" value="GFS29795.1"/>
    <property type="molecule type" value="Genomic_DNA"/>
</dbReference>
<evidence type="ECO:0000313" key="2">
    <source>
        <dbReference type="EMBL" id="GFS29795.1"/>
    </source>
</evidence>
<sequence>MQAKSLSNVFFLSALHVNVYVICLMLPSLPFVWQVLESKLQSCRESIKDSSDNTGEKRVSITLTSTRVRHVNSTPVPTSLKDFIPLTA</sequence>
<evidence type="ECO:0000256" key="1">
    <source>
        <dbReference type="SAM" id="Phobius"/>
    </source>
</evidence>
<dbReference type="Proteomes" id="UP000886998">
    <property type="component" value="Unassembled WGS sequence"/>
</dbReference>
<reference evidence="2" key="1">
    <citation type="submission" date="2020-08" db="EMBL/GenBank/DDBJ databases">
        <title>Multicomponent nature underlies the extraordinary mechanical properties of spider dragline silk.</title>
        <authorList>
            <person name="Kono N."/>
            <person name="Nakamura H."/>
            <person name="Mori M."/>
            <person name="Yoshida Y."/>
            <person name="Ohtoshi R."/>
            <person name="Malay A.D."/>
            <person name="Moran D.A.P."/>
            <person name="Tomita M."/>
            <person name="Numata K."/>
            <person name="Arakawa K."/>
        </authorList>
    </citation>
    <scope>NUCLEOTIDE SEQUENCE</scope>
</reference>
<evidence type="ECO:0000313" key="3">
    <source>
        <dbReference type="Proteomes" id="UP000886998"/>
    </source>
</evidence>
<gene>
    <name evidence="2" type="primary">ndel1b_1</name>
    <name evidence="2" type="ORF">TNIN_212572</name>
</gene>
<feature type="transmembrane region" description="Helical" evidence="1">
    <location>
        <begin position="9"/>
        <end position="33"/>
    </location>
</feature>
<dbReference type="AlphaFoldDB" id="A0A8X6I4B0"/>
<accession>A0A8X6I4B0</accession>
<keyword evidence="1" id="KW-0812">Transmembrane</keyword>
<comment type="caution">
    <text evidence="2">The sequence shown here is derived from an EMBL/GenBank/DDBJ whole genome shotgun (WGS) entry which is preliminary data.</text>
</comment>
<keyword evidence="1" id="KW-0472">Membrane</keyword>